<dbReference type="InterPro" id="IPR013103">
    <property type="entry name" value="RVT_2"/>
</dbReference>
<dbReference type="EMBL" id="JAACJM010000038">
    <property type="protein sequence ID" value="KAF5362640.1"/>
    <property type="molecule type" value="Genomic_DNA"/>
</dbReference>
<organism evidence="3 4">
    <name type="scientific">Tetrapyrgos nigripes</name>
    <dbReference type="NCBI Taxonomy" id="182062"/>
    <lineage>
        <taxon>Eukaryota</taxon>
        <taxon>Fungi</taxon>
        <taxon>Dikarya</taxon>
        <taxon>Basidiomycota</taxon>
        <taxon>Agaricomycotina</taxon>
        <taxon>Agaricomycetes</taxon>
        <taxon>Agaricomycetidae</taxon>
        <taxon>Agaricales</taxon>
        <taxon>Marasmiineae</taxon>
        <taxon>Marasmiaceae</taxon>
        <taxon>Tetrapyrgos</taxon>
    </lineage>
</organism>
<name>A0A8H5GDA0_9AGAR</name>
<gene>
    <name evidence="3" type="ORF">D9758_009558</name>
</gene>
<feature type="compositionally biased region" description="Polar residues" evidence="1">
    <location>
        <begin position="65"/>
        <end position="80"/>
    </location>
</feature>
<feature type="compositionally biased region" description="Basic and acidic residues" evidence="1">
    <location>
        <begin position="89"/>
        <end position="108"/>
    </location>
</feature>
<protein>
    <recommendedName>
        <fullName evidence="2">Reverse transcriptase Ty1/copia-type domain-containing protein</fullName>
    </recommendedName>
</protein>
<feature type="region of interest" description="Disordered" evidence="1">
    <location>
        <begin position="65"/>
        <end position="121"/>
    </location>
</feature>
<proteinExistence type="predicted"/>
<reference evidence="3 4" key="1">
    <citation type="journal article" date="2020" name="ISME J.">
        <title>Uncovering the hidden diversity of litter-decomposition mechanisms in mushroom-forming fungi.</title>
        <authorList>
            <person name="Floudas D."/>
            <person name="Bentzer J."/>
            <person name="Ahren D."/>
            <person name="Johansson T."/>
            <person name="Persson P."/>
            <person name="Tunlid A."/>
        </authorList>
    </citation>
    <scope>NUCLEOTIDE SEQUENCE [LARGE SCALE GENOMIC DNA]</scope>
    <source>
        <strain evidence="3 4">CBS 291.85</strain>
    </source>
</reference>
<dbReference type="Proteomes" id="UP000559256">
    <property type="component" value="Unassembled WGS sequence"/>
</dbReference>
<evidence type="ECO:0000313" key="3">
    <source>
        <dbReference type="EMBL" id="KAF5362640.1"/>
    </source>
</evidence>
<dbReference type="OrthoDB" id="7691805at2759"/>
<dbReference type="AlphaFoldDB" id="A0A8H5GDA0"/>
<dbReference type="Pfam" id="PF07727">
    <property type="entry name" value="RVT_2"/>
    <property type="match status" value="1"/>
</dbReference>
<evidence type="ECO:0000313" key="4">
    <source>
        <dbReference type="Proteomes" id="UP000559256"/>
    </source>
</evidence>
<accession>A0A8H5GDA0</accession>
<evidence type="ECO:0000256" key="1">
    <source>
        <dbReference type="SAM" id="MobiDB-lite"/>
    </source>
</evidence>
<keyword evidence="4" id="KW-1185">Reference proteome</keyword>
<comment type="caution">
    <text evidence="3">The sequence shown here is derived from an EMBL/GenBank/DDBJ whole genome shotgun (WGS) entry which is preliminary data.</text>
</comment>
<feature type="compositionally biased region" description="Acidic residues" evidence="1">
    <location>
        <begin position="109"/>
        <end position="121"/>
    </location>
</feature>
<feature type="domain" description="Reverse transcriptase Ty1/copia-type" evidence="2">
    <location>
        <begin position="181"/>
        <end position="332"/>
    </location>
</feature>
<evidence type="ECO:0000259" key="2">
    <source>
        <dbReference type="Pfam" id="PF07727"/>
    </source>
</evidence>
<sequence length="349" mass="40308">MVGYDGRKVYVVKKWETNDIYRTSDVVFEKSGGHWTSELEGENDDMLFLAPTPKSGSSITDQIPDSTLLNPSSPVTTTNENHQHVPNAPEKRKFIESKEYESREKEANEMGEDWTRDEEEDRELLPEFDEEDSPTALKASLKTVLEPDNTWVPQSYAEAMKRPDLWTKPMEKELAKLDSRKAFTPVSKPTDAKIITTRWVYALRLDGNGKITERRARLVVRRYDQVKGIHYDDTWAIVARYESERFAIAIAAHEGMDLWSGDFTGAYLNARPQGVNYLALPEGFQERYSLRDGNETVLLMNINIYGSMDAGNNWYKLLDQRYRELGFKSNPADPCSLRRERMGRRCERR</sequence>